<accession>A0A1C4EGE2</accession>
<name>A0A1C4EGE2_BACCE</name>
<dbReference type="AlphaFoldDB" id="A0A1C4EGE2"/>
<evidence type="ECO:0000256" key="1">
    <source>
        <dbReference type="SAM" id="MobiDB-lite"/>
    </source>
</evidence>
<evidence type="ECO:0000313" key="2">
    <source>
        <dbReference type="EMBL" id="OKA32945.1"/>
    </source>
</evidence>
<gene>
    <name evidence="2" type="ORF">BJR07_26905</name>
</gene>
<protein>
    <submittedName>
        <fullName evidence="2">Transcriptional regulator</fullName>
    </submittedName>
</protein>
<organism evidence="2 3">
    <name type="scientific">Bacillus cereus</name>
    <dbReference type="NCBI Taxonomy" id="1396"/>
    <lineage>
        <taxon>Bacteria</taxon>
        <taxon>Bacillati</taxon>
        <taxon>Bacillota</taxon>
        <taxon>Bacilli</taxon>
        <taxon>Bacillales</taxon>
        <taxon>Bacillaceae</taxon>
        <taxon>Bacillus</taxon>
        <taxon>Bacillus cereus group</taxon>
    </lineage>
</organism>
<proteinExistence type="predicted"/>
<sequence length="195" mass="22740">MTNTVTKIKGTGIICKGNVEGNFEQVPMELFDYIQLGLITHTDLIVYVKLLQLYNENYGYAYPTVEKLMVHTRIGSKATIHNSLKRLGEVELVYKSKGNRGNNVYVAYKPLSKAELYDFFPDEVEQFKEFKAKWIKIADQDKERFEQHLQEKQLREQQEQQIQARQIIPKEDTVPYDDMENLSLKELSTLSRGNQ</sequence>
<comment type="caution">
    <text evidence="2">The sequence shown here is derived from an EMBL/GenBank/DDBJ whole genome shotgun (WGS) entry which is preliminary data.</text>
</comment>
<reference evidence="2 3" key="1">
    <citation type="submission" date="2016-11" db="EMBL/GenBank/DDBJ databases">
        <title>Identification of Bacillus cereus isolated from egg-white.</title>
        <authorList>
            <person name="Soni A."/>
            <person name="Oey I."/>
            <person name="Silcock P."/>
            <person name="Bremer P."/>
        </authorList>
    </citation>
    <scope>NUCLEOTIDE SEQUENCE [LARGE SCALE GENOMIC DNA]</scope>
    <source>
        <strain evidence="2 3">NZAS03</strain>
    </source>
</reference>
<dbReference type="RefSeq" id="WP_073519056.1">
    <property type="nucleotide sequence ID" value="NZ_MPOM01000023.1"/>
</dbReference>
<evidence type="ECO:0000313" key="3">
    <source>
        <dbReference type="Proteomes" id="UP000186535"/>
    </source>
</evidence>
<dbReference type="Proteomes" id="UP000186535">
    <property type="component" value="Unassembled WGS sequence"/>
</dbReference>
<feature type="region of interest" description="Disordered" evidence="1">
    <location>
        <begin position="150"/>
        <end position="170"/>
    </location>
</feature>
<dbReference type="Pfam" id="PF13730">
    <property type="entry name" value="HTH_36"/>
    <property type="match status" value="1"/>
</dbReference>
<dbReference type="EMBL" id="MPON01000015">
    <property type="protein sequence ID" value="OKA32945.1"/>
    <property type="molecule type" value="Genomic_DNA"/>
</dbReference>